<sequence length="113" mass="11989">MNTIKQILAISAVAVGIALPMSSFAQASMEPGKTEAAQSASLTDGEIKKVDLDNGKVTIKHGEIKHMDMPGMTMVFTAKDKSLLSNVKPGDKVKFMVVNEGGKMVVTDIQPAQ</sequence>
<comment type="caution">
    <text evidence="2">The sequence shown here is derived from an EMBL/GenBank/DDBJ whole genome shotgun (WGS) entry which is preliminary data.</text>
</comment>
<dbReference type="Proteomes" id="UP000316993">
    <property type="component" value="Unassembled WGS sequence"/>
</dbReference>
<gene>
    <name evidence="2" type="ORF">BDD18_2212</name>
</gene>
<evidence type="ECO:0000256" key="1">
    <source>
        <dbReference type="SAM" id="SignalP"/>
    </source>
</evidence>
<proteinExistence type="predicted"/>
<dbReference type="AlphaFoldDB" id="A0A543L860"/>
<dbReference type="Pfam" id="PF11604">
    <property type="entry name" value="CusF_Ec"/>
    <property type="match status" value="1"/>
</dbReference>
<dbReference type="InterPro" id="IPR042230">
    <property type="entry name" value="CusF_sf"/>
</dbReference>
<accession>A0A543L860</accession>
<name>A0A543L860_9BURK</name>
<evidence type="ECO:0000313" key="2">
    <source>
        <dbReference type="EMBL" id="TQN03526.1"/>
    </source>
</evidence>
<feature type="chain" id="PRO_5022135721" evidence="1">
    <location>
        <begin position="28"/>
        <end position="113"/>
    </location>
</feature>
<reference evidence="2 3" key="1">
    <citation type="submission" date="2019-06" db="EMBL/GenBank/DDBJ databases">
        <title>Genomic Encyclopedia of Archaeal and Bacterial Type Strains, Phase II (KMG-II): from individual species to whole genera.</title>
        <authorList>
            <person name="Goeker M."/>
        </authorList>
    </citation>
    <scope>NUCLEOTIDE SEQUENCE [LARGE SCALE GENOMIC DNA]</scope>
    <source>
        <strain evidence="2 3">DSM 7270</strain>
    </source>
</reference>
<dbReference type="InterPro" id="IPR021647">
    <property type="entry name" value="CusF_Ec"/>
</dbReference>
<keyword evidence="1" id="KW-0732">Signal</keyword>
<evidence type="ECO:0000313" key="3">
    <source>
        <dbReference type="Proteomes" id="UP000316993"/>
    </source>
</evidence>
<dbReference type="Gene3D" id="2.40.50.320">
    <property type="entry name" value="Copper binding periplasmic protein CusF"/>
    <property type="match status" value="1"/>
</dbReference>
<dbReference type="RefSeq" id="WP_066691662.1">
    <property type="nucleotide sequence ID" value="NZ_JBKBXS010000061.1"/>
</dbReference>
<feature type="signal peptide" evidence="1">
    <location>
        <begin position="1"/>
        <end position="27"/>
    </location>
</feature>
<dbReference type="EMBL" id="VFPV01000002">
    <property type="protein sequence ID" value="TQN03526.1"/>
    <property type="molecule type" value="Genomic_DNA"/>
</dbReference>
<organism evidence="2 3">
    <name type="scientific">Acidovorax temperans</name>
    <dbReference type="NCBI Taxonomy" id="80878"/>
    <lineage>
        <taxon>Bacteria</taxon>
        <taxon>Pseudomonadati</taxon>
        <taxon>Pseudomonadota</taxon>
        <taxon>Betaproteobacteria</taxon>
        <taxon>Burkholderiales</taxon>
        <taxon>Comamonadaceae</taxon>
        <taxon>Acidovorax</taxon>
    </lineage>
</organism>
<protein>
    <submittedName>
        <fullName evidence="2">Cu/Ag efflux protein CusF</fullName>
    </submittedName>
</protein>